<reference evidence="1" key="2">
    <citation type="journal article" date="2015" name="Fish Shellfish Immunol.">
        <title>Early steps in the European eel (Anguilla anguilla)-Vibrio vulnificus interaction in the gills: Role of the RtxA13 toxin.</title>
        <authorList>
            <person name="Callol A."/>
            <person name="Pajuelo D."/>
            <person name="Ebbesson L."/>
            <person name="Teles M."/>
            <person name="MacKenzie S."/>
            <person name="Amaro C."/>
        </authorList>
    </citation>
    <scope>NUCLEOTIDE SEQUENCE</scope>
</reference>
<dbReference type="AlphaFoldDB" id="A0A0E9RBG6"/>
<proteinExistence type="predicted"/>
<protein>
    <submittedName>
        <fullName evidence="1">Uncharacterized protein</fullName>
    </submittedName>
</protein>
<name>A0A0E9RBG6_ANGAN</name>
<dbReference type="EMBL" id="GBXM01082143">
    <property type="protein sequence ID" value="JAH26434.1"/>
    <property type="molecule type" value="Transcribed_RNA"/>
</dbReference>
<organism evidence="1">
    <name type="scientific">Anguilla anguilla</name>
    <name type="common">European freshwater eel</name>
    <name type="synonym">Muraena anguilla</name>
    <dbReference type="NCBI Taxonomy" id="7936"/>
    <lineage>
        <taxon>Eukaryota</taxon>
        <taxon>Metazoa</taxon>
        <taxon>Chordata</taxon>
        <taxon>Craniata</taxon>
        <taxon>Vertebrata</taxon>
        <taxon>Euteleostomi</taxon>
        <taxon>Actinopterygii</taxon>
        <taxon>Neopterygii</taxon>
        <taxon>Teleostei</taxon>
        <taxon>Anguilliformes</taxon>
        <taxon>Anguillidae</taxon>
        <taxon>Anguilla</taxon>
    </lineage>
</organism>
<reference evidence="1" key="1">
    <citation type="submission" date="2014-11" db="EMBL/GenBank/DDBJ databases">
        <authorList>
            <person name="Amaro Gonzalez C."/>
        </authorList>
    </citation>
    <scope>NUCLEOTIDE SEQUENCE</scope>
</reference>
<sequence length="43" mass="5027">MRLLEPWATQTDLESVCLSVWLTRRARCNHEGRSVCVRRGSPR</sequence>
<evidence type="ECO:0000313" key="1">
    <source>
        <dbReference type="EMBL" id="JAH26434.1"/>
    </source>
</evidence>
<accession>A0A0E9RBG6</accession>